<evidence type="ECO:0000259" key="1">
    <source>
        <dbReference type="Pfam" id="PF10135"/>
    </source>
</evidence>
<keyword evidence="2" id="KW-0282">Flagellum</keyword>
<evidence type="ECO:0000313" key="2">
    <source>
        <dbReference type="EMBL" id="TCS88550.1"/>
    </source>
</evidence>
<proteinExistence type="predicted"/>
<sequence>MEIFNNISIGDLEEPNILHTKMERIDSKKDDEALKKVCKDFEAIFLSMIFKQMKKTIPEGGLIEKSLGSEIFEDMYIEEISKEISKRDGGLGIQEMLYQQFKQGYVSW</sequence>
<dbReference type="AlphaFoldDB" id="A0A4R3KU97"/>
<dbReference type="Proteomes" id="UP000294567">
    <property type="component" value="Unassembled WGS sequence"/>
</dbReference>
<evidence type="ECO:0000313" key="3">
    <source>
        <dbReference type="Proteomes" id="UP000294567"/>
    </source>
</evidence>
<dbReference type="RefSeq" id="WP_132028080.1">
    <property type="nucleotide sequence ID" value="NZ_CP068564.1"/>
</dbReference>
<reference evidence="2 3" key="1">
    <citation type="submission" date="2019-03" db="EMBL/GenBank/DDBJ databases">
        <title>Genomic Encyclopedia of Type Strains, Phase IV (KMG-IV): sequencing the most valuable type-strain genomes for metagenomic binning, comparative biology and taxonomic classification.</title>
        <authorList>
            <person name="Goeker M."/>
        </authorList>
    </citation>
    <scope>NUCLEOTIDE SEQUENCE [LARGE SCALE GENOMIC DNA]</scope>
    <source>
        <strain evidence="2 3">DSM 26752</strain>
    </source>
</reference>
<name>A0A4R3KU97_9FIRM</name>
<keyword evidence="3" id="KW-1185">Reference proteome</keyword>
<accession>A0A4R3KU97</accession>
<dbReference type="Pfam" id="PF10135">
    <property type="entry name" value="Rod-binding"/>
    <property type="match status" value="1"/>
</dbReference>
<dbReference type="EMBL" id="SMAE01000008">
    <property type="protein sequence ID" value="TCS88550.1"/>
    <property type="molecule type" value="Genomic_DNA"/>
</dbReference>
<feature type="domain" description="Flagellar protein FlgJ N-terminal" evidence="1">
    <location>
        <begin position="51"/>
        <end position="100"/>
    </location>
</feature>
<gene>
    <name evidence="2" type="ORF">EDD65_10885</name>
</gene>
<organism evidence="2 3">
    <name type="scientific">Keratinibaculum paraultunense</name>
    <dbReference type="NCBI Taxonomy" id="1278232"/>
    <lineage>
        <taxon>Bacteria</taxon>
        <taxon>Bacillati</taxon>
        <taxon>Bacillota</taxon>
        <taxon>Tissierellia</taxon>
        <taxon>Tissierellales</taxon>
        <taxon>Tepidimicrobiaceae</taxon>
        <taxon>Keratinibaculum</taxon>
    </lineage>
</organism>
<dbReference type="OrthoDB" id="9796740at2"/>
<keyword evidence="2" id="KW-0966">Cell projection</keyword>
<dbReference type="InterPro" id="IPR019301">
    <property type="entry name" value="Flagellar_prot_FlgJ_N"/>
</dbReference>
<protein>
    <submittedName>
        <fullName evidence="2">Flagellar protein FlgJ</fullName>
    </submittedName>
</protein>
<keyword evidence="2" id="KW-0969">Cilium</keyword>
<comment type="caution">
    <text evidence="2">The sequence shown here is derived from an EMBL/GenBank/DDBJ whole genome shotgun (WGS) entry which is preliminary data.</text>
</comment>